<evidence type="ECO:0000259" key="6">
    <source>
        <dbReference type="PROSITE" id="PS50112"/>
    </source>
</evidence>
<dbReference type="SMART" id="SM00091">
    <property type="entry name" value="PAS"/>
    <property type="match status" value="2"/>
</dbReference>
<name>A0ABU8X324_9BURK</name>
<keyword evidence="4" id="KW-0808">Transferase</keyword>
<dbReference type="SMART" id="SM00086">
    <property type="entry name" value="PAC"/>
    <property type="match status" value="3"/>
</dbReference>
<dbReference type="InterPro" id="IPR000700">
    <property type="entry name" value="PAS-assoc_C"/>
</dbReference>
<dbReference type="RefSeq" id="WP_340334168.1">
    <property type="nucleotide sequence ID" value="NZ_JBBKZS010000002.1"/>
</dbReference>
<evidence type="ECO:0000313" key="9">
    <source>
        <dbReference type="Proteomes" id="UP001367030"/>
    </source>
</evidence>
<dbReference type="NCBIfam" id="TIGR00229">
    <property type="entry name" value="sensory_box"/>
    <property type="match status" value="2"/>
</dbReference>
<keyword evidence="5" id="KW-0418">Kinase</keyword>
<organism evidence="8 9">
    <name type="scientific">Variovorax robiniae</name>
    <dbReference type="NCBI Taxonomy" id="1836199"/>
    <lineage>
        <taxon>Bacteria</taxon>
        <taxon>Pseudomonadati</taxon>
        <taxon>Pseudomonadota</taxon>
        <taxon>Betaproteobacteria</taxon>
        <taxon>Burkholderiales</taxon>
        <taxon>Comamonadaceae</taxon>
        <taxon>Variovorax</taxon>
    </lineage>
</organism>
<evidence type="ECO:0000256" key="3">
    <source>
        <dbReference type="ARBA" id="ARBA00022553"/>
    </source>
</evidence>
<evidence type="ECO:0000256" key="5">
    <source>
        <dbReference type="ARBA" id="ARBA00022777"/>
    </source>
</evidence>
<dbReference type="InterPro" id="IPR001610">
    <property type="entry name" value="PAC"/>
</dbReference>
<keyword evidence="9" id="KW-1185">Reference proteome</keyword>
<protein>
    <recommendedName>
        <fullName evidence="2">histidine kinase</fullName>
        <ecNumber evidence="2">2.7.13.3</ecNumber>
    </recommendedName>
</protein>
<evidence type="ECO:0000313" key="8">
    <source>
        <dbReference type="EMBL" id="MEJ8854079.1"/>
    </source>
</evidence>
<dbReference type="PROSITE" id="PS50112">
    <property type="entry name" value="PAS"/>
    <property type="match status" value="1"/>
</dbReference>
<feature type="domain" description="PAS" evidence="6">
    <location>
        <begin position="303"/>
        <end position="373"/>
    </location>
</feature>
<evidence type="ECO:0000256" key="2">
    <source>
        <dbReference type="ARBA" id="ARBA00012438"/>
    </source>
</evidence>
<dbReference type="PROSITE" id="PS50113">
    <property type="entry name" value="PAC"/>
    <property type="match status" value="2"/>
</dbReference>
<dbReference type="EMBL" id="JBBKZS010000002">
    <property type="protein sequence ID" value="MEJ8854079.1"/>
    <property type="molecule type" value="Genomic_DNA"/>
</dbReference>
<evidence type="ECO:0000256" key="1">
    <source>
        <dbReference type="ARBA" id="ARBA00000085"/>
    </source>
</evidence>
<feature type="domain" description="PAC" evidence="7">
    <location>
        <begin position="249"/>
        <end position="302"/>
    </location>
</feature>
<dbReference type="InterPro" id="IPR000014">
    <property type="entry name" value="PAS"/>
</dbReference>
<dbReference type="Pfam" id="PF13426">
    <property type="entry name" value="PAS_9"/>
    <property type="match status" value="1"/>
</dbReference>
<dbReference type="InterPro" id="IPR013655">
    <property type="entry name" value="PAS_fold_3"/>
</dbReference>
<dbReference type="CDD" id="cd00130">
    <property type="entry name" value="PAS"/>
    <property type="match status" value="2"/>
</dbReference>
<dbReference type="InterPro" id="IPR035965">
    <property type="entry name" value="PAS-like_dom_sf"/>
</dbReference>
<keyword evidence="3" id="KW-0597">Phosphoprotein</keyword>
<dbReference type="EC" id="2.7.13.3" evidence="2"/>
<accession>A0ABU8X324</accession>
<dbReference type="Proteomes" id="UP001367030">
    <property type="component" value="Unassembled WGS sequence"/>
</dbReference>
<comment type="caution">
    <text evidence="8">The sequence shown here is derived from an EMBL/GenBank/DDBJ whole genome shotgun (WGS) entry which is preliminary data.</text>
</comment>
<dbReference type="PANTHER" id="PTHR43304:SF1">
    <property type="entry name" value="PAC DOMAIN-CONTAINING PROTEIN"/>
    <property type="match status" value="1"/>
</dbReference>
<dbReference type="Pfam" id="PF08447">
    <property type="entry name" value="PAS_3"/>
    <property type="match status" value="2"/>
</dbReference>
<dbReference type="InterPro" id="IPR052162">
    <property type="entry name" value="Sensor_kinase/Photoreceptor"/>
</dbReference>
<comment type="catalytic activity">
    <reaction evidence="1">
        <text>ATP + protein L-histidine = ADP + protein N-phospho-L-histidine.</text>
        <dbReference type="EC" id="2.7.13.3"/>
    </reaction>
</comment>
<evidence type="ECO:0000259" key="7">
    <source>
        <dbReference type="PROSITE" id="PS50113"/>
    </source>
</evidence>
<dbReference type="SUPFAM" id="SSF55785">
    <property type="entry name" value="PYP-like sensor domain (PAS domain)"/>
    <property type="match status" value="3"/>
</dbReference>
<feature type="domain" description="PAC" evidence="7">
    <location>
        <begin position="114"/>
        <end position="169"/>
    </location>
</feature>
<dbReference type="PANTHER" id="PTHR43304">
    <property type="entry name" value="PHYTOCHROME-LIKE PROTEIN CPH1"/>
    <property type="match status" value="1"/>
</dbReference>
<gene>
    <name evidence="8" type="ORF">WKW79_05840</name>
</gene>
<reference evidence="8 9" key="1">
    <citation type="submission" date="2024-03" db="EMBL/GenBank/DDBJ databases">
        <title>Novel species of the genus Variovorax.</title>
        <authorList>
            <person name="Liu Q."/>
            <person name="Xin Y.-H."/>
        </authorList>
    </citation>
    <scope>NUCLEOTIDE SEQUENCE [LARGE SCALE GENOMIC DNA]</scope>
    <source>
        <strain evidence="8 9">KACC 18901</strain>
    </source>
</reference>
<evidence type="ECO:0000256" key="4">
    <source>
        <dbReference type="ARBA" id="ARBA00022679"/>
    </source>
</evidence>
<proteinExistence type="predicted"/>
<dbReference type="Gene3D" id="2.10.70.100">
    <property type="match status" value="1"/>
</dbReference>
<sequence>MSKKNDRQFRWPQWGGEAAKLIRNMTAESTPLGPPDQWPKALRNAIDLILPSTFQMVVLWGPRFIAFYNDAYALHIGHMHPANLGRPAIEQSPDLTGTLETSFDSIRQSGKTLSAREWPFVFNRSGTPETVFCDFSWSPVLDDDGSIGGVLCVVVDVTERVRAARTLVASERKARELSERLQMAQAAGGIGVFVLDGATDTLSVSSEFCRIFGLPERETWPMRELEPLRVDPDDPMSTRESRSAGTAQLDVEYRIRRPSDGAVRWIWRRAEIVLDANGKALLARGVVQDITDRKQAEATLRQSEARFRTLAQGVPNHVWTATADGQTDWSSDGMCAYVGLPSEALLGDGWRRIMHPEDLPRVERCWAEALAHTRPYEVGARLRRHDGEFRWHFSRAQPVQSLEETGLKVRWVGINTDIHDHPALREHAMTIGTGQASRESGVT</sequence>
<dbReference type="Gene3D" id="3.30.450.20">
    <property type="entry name" value="PAS domain"/>
    <property type="match status" value="3"/>
</dbReference>